<accession>A0A143PKD3</accession>
<evidence type="ECO:0000256" key="5">
    <source>
        <dbReference type="PROSITE-ProRule" id="PRU10141"/>
    </source>
</evidence>
<evidence type="ECO:0000313" key="8">
    <source>
        <dbReference type="EMBL" id="AMY08713.1"/>
    </source>
</evidence>
<evidence type="ECO:0000256" key="1">
    <source>
        <dbReference type="ARBA" id="ARBA00022679"/>
    </source>
</evidence>
<evidence type="ECO:0000256" key="3">
    <source>
        <dbReference type="ARBA" id="ARBA00022777"/>
    </source>
</evidence>
<dbReference type="OrthoDB" id="9801841at2"/>
<dbReference type="KEGG" id="abac:LuPra_01917"/>
<dbReference type="AlphaFoldDB" id="A0A143PKD3"/>
<reference evidence="8 9" key="1">
    <citation type="journal article" date="2016" name="Genome Announc.">
        <title>First Complete Genome Sequence of a Subdivision 6 Acidobacterium Strain.</title>
        <authorList>
            <person name="Huang S."/>
            <person name="Vieira S."/>
            <person name="Bunk B."/>
            <person name="Riedel T."/>
            <person name="Sproer C."/>
            <person name="Overmann J."/>
        </authorList>
    </citation>
    <scope>NUCLEOTIDE SEQUENCE [LARGE SCALE GENOMIC DNA]</scope>
    <source>
        <strain evidence="9">DSM 100886 HEG_-6_39</strain>
    </source>
</reference>
<feature type="domain" description="Protein kinase" evidence="7">
    <location>
        <begin position="91"/>
        <end position="353"/>
    </location>
</feature>
<keyword evidence="4 5" id="KW-0067">ATP-binding</keyword>
<keyword evidence="2 5" id="KW-0547">Nucleotide-binding</keyword>
<keyword evidence="6" id="KW-1133">Transmembrane helix</keyword>
<dbReference type="EMBL" id="CP015136">
    <property type="protein sequence ID" value="AMY08713.1"/>
    <property type="molecule type" value="Genomic_DNA"/>
</dbReference>
<evidence type="ECO:0000256" key="6">
    <source>
        <dbReference type="SAM" id="Phobius"/>
    </source>
</evidence>
<dbReference type="SMART" id="SM00220">
    <property type="entry name" value="S_TKc"/>
    <property type="match status" value="1"/>
</dbReference>
<organism evidence="8 9">
    <name type="scientific">Luteitalea pratensis</name>
    <dbReference type="NCBI Taxonomy" id="1855912"/>
    <lineage>
        <taxon>Bacteria</taxon>
        <taxon>Pseudomonadati</taxon>
        <taxon>Acidobacteriota</taxon>
        <taxon>Vicinamibacteria</taxon>
        <taxon>Vicinamibacterales</taxon>
        <taxon>Vicinamibacteraceae</taxon>
        <taxon>Luteitalea</taxon>
    </lineage>
</organism>
<dbReference type="GO" id="GO:0004674">
    <property type="term" value="F:protein serine/threonine kinase activity"/>
    <property type="evidence" value="ECO:0007669"/>
    <property type="project" value="UniProtKB-EC"/>
</dbReference>
<keyword evidence="3 8" id="KW-0418">Kinase</keyword>
<dbReference type="SUPFAM" id="SSF56112">
    <property type="entry name" value="Protein kinase-like (PK-like)"/>
    <property type="match status" value="1"/>
</dbReference>
<keyword evidence="1 8" id="KW-0808">Transferase</keyword>
<feature type="binding site" evidence="5">
    <location>
        <position position="120"/>
    </location>
    <ligand>
        <name>ATP</name>
        <dbReference type="ChEBI" id="CHEBI:30616"/>
    </ligand>
</feature>
<dbReference type="Gene3D" id="1.10.510.10">
    <property type="entry name" value="Transferase(Phosphotransferase) domain 1"/>
    <property type="match status" value="1"/>
</dbReference>
<reference evidence="9" key="2">
    <citation type="submission" date="2016-04" db="EMBL/GenBank/DDBJ databases">
        <title>First Complete Genome Sequence of a Subdivision 6 Acidobacterium.</title>
        <authorList>
            <person name="Huang S."/>
            <person name="Vieira S."/>
            <person name="Bunk B."/>
            <person name="Riedel T."/>
            <person name="Sproeer C."/>
            <person name="Overmann J."/>
        </authorList>
    </citation>
    <scope>NUCLEOTIDE SEQUENCE [LARGE SCALE GENOMIC DNA]</scope>
    <source>
        <strain evidence="9">DSM 100886 HEG_-6_39</strain>
    </source>
</reference>
<evidence type="ECO:0000256" key="2">
    <source>
        <dbReference type="ARBA" id="ARBA00022741"/>
    </source>
</evidence>
<dbReference type="PANTHER" id="PTHR43289">
    <property type="entry name" value="MITOGEN-ACTIVATED PROTEIN KINASE KINASE KINASE 20-RELATED"/>
    <property type="match status" value="1"/>
</dbReference>
<name>A0A143PKD3_LUTPR</name>
<dbReference type="PROSITE" id="PS50011">
    <property type="entry name" value="PROTEIN_KINASE_DOM"/>
    <property type="match status" value="1"/>
</dbReference>
<dbReference type="Gene3D" id="3.30.200.20">
    <property type="entry name" value="Phosphorylase Kinase, domain 1"/>
    <property type="match status" value="1"/>
</dbReference>
<evidence type="ECO:0000313" key="9">
    <source>
        <dbReference type="Proteomes" id="UP000076079"/>
    </source>
</evidence>
<keyword evidence="6" id="KW-0812">Transmembrane</keyword>
<dbReference type="Pfam" id="PF00069">
    <property type="entry name" value="Pkinase"/>
    <property type="match status" value="1"/>
</dbReference>
<dbReference type="PANTHER" id="PTHR43289:SF6">
    <property type="entry name" value="SERINE_THREONINE-PROTEIN KINASE NEKL-3"/>
    <property type="match status" value="1"/>
</dbReference>
<proteinExistence type="predicted"/>
<gene>
    <name evidence="8" type="primary">prkC_17</name>
    <name evidence="8" type="ORF">LuPra_01917</name>
</gene>
<dbReference type="CDD" id="cd14014">
    <property type="entry name" value="STKc_PknB_like"/>
    <property type="match status" value="1"/>
</dbReference>
<dbReference type="Proteomes" id="UP000076079">
    <property type="component" value="Chromosome"/>
</dbReference>
<keyword evidence="9" id="KW-1185">Reference proteome</keyword>
<dbReference type="InterPro" id="IPR000719">
    <property type="entry name" value="Prot_kinase_dom"/>
</dbReference>
<dbReference type="RefSeq" id="WP_110170530.1">
    <property type="nucleotide sequence ID" value="NZ_CP015136.1"/>
</dbReference>
<dbReference type="STRING" id="1855912.LuPra_01917"/>
<protein>
    <submittedName>
        <fullName evidence="8">Serine/threonine-protein kinase PrkC</fullName>
        <ecNumber evidence="8">2.7.11.1</ecNumber>
    </submittedName>
</protein>
<dbReference type="GO" id="GO:0005524">
    <property type="term" value="F:ATP binding"/>
    <property type="evidence" value="ECO:0007669"/>
    <property type="project" value="UniProtKB-UniRule"/>
</dbReference>
<dbReference type="InterPro" id="IPR011009">
    <property type="entry name" value="Kinase-like_dom_sf"/>
</dbReference>
<feature type="transmembrane region" description="Helical" evidence="6">
    <location>
        <begin position="410"/>
        <end position="430"/>
    </location>
</feature>
<keyword evidence="6" id="KW-0472">Membrane</keyword>
<evidence type="ECO:0000256" key="4">
    <source>
        <dbReference type="ARBA" id="ARBA00022840"/>
    </source>
</evidence>
<dbReference type="InterPro" id="IPR017441">
    <property type="entry name" value="Protein_kinase_ATP_BS"/>
</dbReference>
<dbReference type="EC" id="2.7.11.1" evidence="8"/>
<dbReference type="PROSITE" id="PS00107">
    <property type="entry name" value="PROTEIN_KINASE_ATP"/>
    <property type="match status" value="1"/>
</dbReference>
<sequence>MSELALLDDVRRRVADREAVDWDACTRDPQLARALSDDDLRELAFLRVLDEIGVVHSQLQTGDLLGGEDGTDTPAAVRAADDDTLTAWGRYRLDEKVGRGGFGSVYRAWDPVLEMPVAIKILHRRYGDRQLTDRLLREGRALAQITHPHVVRVLNVEEHEGRLGLVMEFLRGETMDAMIESQGAMNDREATVIVEDVCRALAVVHAHGLVHRDVKARNIIREHAGRIVLMDFGAGLSQRPSDDEAAAVGTPLYSAPETLRGAAATPASDVYSVGVLLYHLVSGRYPYEGRSVDAIQDAQARGADVSAALLALRPNVPMSFVLVVERALAIDPHERYESAAALLRDLAGTHEAAVPWKQWVVRALVGTGALLVVLTLAGMLTAANYNQVLGRSAFSTDTVFDYLRLGRRSLLMPMVLALLGAGVIGALFALRNVLVAASATVRAFDTRVLSACDRAAGRLGLADPGVCACWIALLTAAVLGAVWFTYAPLLHAVTRDASTAAPDLLRELSPAHEQDPIYYRMVLALTGATSVTLWCLLARTTRARSQRLPGWFVPVQVSILVLLYASMQLPYRLANDADEFGVVTWRGQQCHVLGTKAGEALLFCPSLQPRRRLVNTASEPLPPVGEPTHLFAAFGPRSN</sequence>
<feature type="transmembrane region" description="Helical" evidence="6">
    <location>
        <begin position="467"/>
        <end position="486"/>
    </location>
</feature>
<evidence type="ECO:0000259" key="7">
    <source>
        <dbReference type="PROSITE" id="PS50011"/>
    </source>
</evidence>
<feature type="transmembrane region" description="Helical" evidence="6">
    <location>
        <begin position="517"/>
        <end position="536"/>
    </location>
</feature>